<accession>A0AA36DU27</accession>
<dbReference type="AlphaFoldDB" id="A0AA36DU27"/>
<comment type="caution">
    <text evidence="2">The sequence shown here is derived from an EMBL/GenBank/DDBJ whole genome shotgun (WGS) entry which is preliminary data.</text>
</comment>
<protein>
    <submittedName>
        <fullName evidence="2">Uncharacterized protein</fullName>
    </submittedName>
</protein>
<name>A0AA36DU27_CYLNA</name>
<evidence type="ECO:0000256" key="1">
    <source>
        <dbReference type="SAM" id="MobiDB-lite"/>
    </source>
</evidence>
<gene>
    <name evidence="2" type="ORF">CYNAS_LOCUS5416</name>
</gene>
<keyword evidence="3" id="KW-1185">Reference proteome</keyword>
<evidence type="ECO:0000313" key="2">
    <source>
        <dbReference type="EMBL" id="CAJ0593433.1"/>
    </source>
</evidence>
<feature type="compositionally biased region" description="Basic and acidic residues" evidence="1">
    <location>
        <begin position="394"/>
        <end position="411"/>
    </location>
</feature>
<feature type="region of interest" description="Disordered" evidence="1">
    <location>
        <begin position="391"/>
        <end position="413"/>
    </location>
</feature>
<proteinExistence type="predicted"/>
<evidence type="ECO:0000313" key="3">
    <source>
        <dbReference type="Proteomes" id="UP001176961"/>
    </source>
</evidence>
<dbReference type="EMBL" id="CATQJL010000112">
    <property type="protein sequence ID" value="CAJ0593433.1"/>
    <property type="molecule type" value="Genomic_DNA"/>
</dbReference>
<organism evidence="2 3">
    <name type="scientific">Cylicocyclus nassatus</name>
    <name type="common">Nematode worm</name>
    <dbReference type="NCBI Taxonomy" id="53992"/>
    <lineage>
        <taxon>Eukaryota</taxon>
        <taxon>Metazoa</taxon>
        <taxon>Ecdysozoa</taxon>
        <taxon>Nematoda</taxon>
        <taxon>Chromadorea</taxon>
        <taxon>Rhabditida</taxon>
        <taxon>Rhabditina</taxon>
        <taxon>Rhabditomorpha</taxon>
        <taxon>Strongyloidea</taxon>
        <taxon>Strongylidae</taxon>
        <taxon>Cylicocyclus</taxon>
    </lineage>
</organism>
<reference evidence="2" key="1">
    <citation type="submission" date="2023-07" db="EMBL/GenBank/DDBJ databases">
        <authorList>
            <consortium name="CYATHOMIX"/>
        </authorList>
    </citation>
    <scope>NUCLEOTIDE SEQUENCE</scope>
    <source>
        <strain evidence="2">N/A</strain>
    </source>
</reference>
<sequence length="435" mass="48227">MIGRNHFVGGVIQSDYVMNQFNEAETREDEALKVTQPETRSPLPQLNPPSSIPSQYMDLDLRSFITVNQNRNYQDYPSTICRKPLVGHPISADEIRRRADALDNSVYSPVIVNGTLYFLNLEDDTRTAKSSISLEDNSTTSATSASNVDLSDVTFTLEELKGLLPQYAIKRLTNYHKDHPERKKCNVTDYDLMKLQDAISTIARFTQNTSHPAVEEVKPSDPDFAYLRGALNLVRSEPVPQPTTETTKPTTASTTTITYTDAYTKQSVTGNPTSEQSSTLSSVPFVGVAEHDIAEQLAASNAETSVDMDVPISKNITDAIPTIITATVPSSTSKTETGNQIFDNITVSEADKTKPELLTEWERLSEYTAKDHNELQTPVLSWSTDTAHSFNNDKIQKTSTEDKKLNGEKTESNQNVALRMDSPERDVYTAVTIAD</sequence>
<dbReference type="Proteomes" id="UP001176961">
    <property type="component" value="Unassembled WGS sequence"/>
</dbReference>